<gene>
    <name evidence="1" type="ORF">FSP39_012929</name>
</gene>
<dbReference type="AlphaFoldDB" id="A0AA88YCT4"/>
<organism evidence="1 2">
    <name type="scientific">Pinctada imbricata</name>
    <name type="common">Atlantic pearl-oyster</name>
    <name type="synonym">Pinctada martensii</name>
    <dbReference type="NCBI Taxonomy" id="66713"/>
    <lineage>
        <taxon>Eukaryota</taxon>
        <taxon>Metazoa</taxon>
        <taxon>Spiralia</taxon>
        <taxon>Lophotrochozoa</taxon>
        <taxon>Mollusca</taxon>
        <taxon>Bivalvia</taxon>
        <taxon>Autobranchia</taxon>
        <taxon>Pteriomorphia</taxon>
        <taxon>Pterioida</taxon>
        <taxon>Pterioidea</taxon>
        <taxon>Pteriidae</taxon>
        <taxon>Pinctada</taxon>
    </lineage>
</organism>
<evidence type="ECO:0000313" key="2">
    <source>
        <dbReference type="Proteomes" id="UP001186944"/>
    </source>
</evidence>
<accession>A0AA88YCT4</accession>
<protein>
    <submittedName>
        <fullName evidence="1">Uncharacterized protein</fullName>
    </submittedName>
</protein>
<keyword evidence="2" id="KW-1185">Reference proteome</keyword>
<proteinExistence type="predicted"/>
<dbReference type="EMBL" id="VSWD01000005">
    <property type="protein sequence ID" value="KAK3102655.1"/>
    <property type="molecule type" value="Genomic_DNA"/>
</dbReference>
<comment type="caution">
    <text evidence="1">The sequence shown here is derived from an EMBL/GenBank/DDBJ whole genome shotgun (WGS) entry which is preliminary data.</text>
</comment>
<name>A0AA88YCT4_PINIB</name>
<dbReference type="Proteomes" id="UP001186944">
    <property type="component" value="Unassembled WGS sequence"/>
</dbReference>
<evidence type="ECO:0000313" key="1">
    <source>
        <dbReference type="EMBL" id="KAK3102655.1"/>
    </source>
</evidence>
<sequence>MTLDLNQGQVENGYILPGVKKEDIKIVRNPIYHGRRECTYMADLKVTFDRLSKCMSDWEQCTNRPTCGNRLLKIELDINPVHGGFMFNIGDSATNDGYGGDANTQRNDAEIMGLGQHTTVYYSDNCPGQNETFLNSLNTARKVTMWVGNEFTRVQTRDAAGSVQLDEQFCNKCLFALNMQPDQCPTCRNLDVYVALNNMIRGTHRRGFGVCKARLSWECCQ</sequence>
<reference evidence="1" key="1">
    <citation type="submission" date="2019-08" db="EMBL/GenBank/DDBJ databases">
        <title>The improved chromosome-level genome for the pearl oyster Pinctada fucata martensii using PacBio sequencing and Hi-C.</title>
        <authorList>
            <person name="Zheng Z."/>
        </authorList>
    </citation>
    <scope>NUCLEOTIDE SEQUENCE</scope>
    <source>
        <strain evidence="1">ZZ-2019</strain>
        <tissue evidence="1">Adductor muscle</tissue>
    </source>
</reference>